<proteinExistence type="predicted"/>
<sequence>MALKSDRIKLTLLILFNIIITNKCDGDFSDRIDESFGQLANDNYEDQPSPNKDIGSKLATEESTNSTKETEDEMNLSRENLDKISTTESVIRNIFEDTYNASEENDYDDKNVNVNENIDQITTYQDITETTNSYTYNAENVFSKDSEDIYNRSEGSSQPDPTTQATTRSMDSLEDTSSKPIDEEEYIGQRNPKTETDKQQQDKRIYDKSRPAPALSKSSTLKSWLEDSWLRPPAGILVPLRPLALNRALGVWNDLADEGLNVTDIVIVGYDSNGVNWRSRHNLQPASTGNSDKTVSAALSKLLTKYQGVYTDSTNDGTMRALASAAKLVPYDSALFVVTDKGPGDPQRLPLALKALVEKRLKVYTIWTDPNHPSPESELALQDLRNISSHTEGEVLPYSLQIMDEDSSSNLASEAELRQWEPIAPTEPRRAKLIKPDNDMFDMLLVKRGSDEAITLGVPVENGVTALRILIEGTVDHAVLYPPSDAPQIDIYNETSISLFSPASRTGSLDPRDVFLVFPGSTLNFDTLSVLPATSPSVDVSALFGMWHLSVRCETCEYRLSVSARTELHFYAEVEPRDVLRIRVIGPVASIRESSLVDEYGLELAKLSFSYQPASDSNNDQDNPMADIYTDIPLPSVTSSKVYVKILGRDFHGEPFVRLAGPLNKQVEVRMGRSASIRFPESINDLEEVEEINSRVYNGKLQYNDSNLLPFGQANSQVFNQAGAILTSVQVGLSSRLYGAPGDRLQLHYEVTNYREQAARLYFRAVGQLNFLTGIDPEWQTIPSGQTVTVIVSLLIGQNAQAGARDLITFTAFGRGQPNQDEVSVSSYVYVLNTGETLQDVNAPEVRHSFQGSCMGRQGTDCADHVWSASIFARDPVAGILRLTSSPPGLVYNGNFISGARTELAATYRANCCNPRVIVTAVDAFRNVNSYTIDISSKYL</sequence>
<dbReference type="EMBL" id="CAKOGL010000001">
    <property type="protein sequence ID" value="CAH2083473.1"/>
    <property type="molecule type" value="Genomic_DNA"/>
</dbReference>
<dbReference type="Proteomes" id="UP001153954">
    <property type="component" value="Unassembled WGS sequence"/>
</dbReference>
<feature type="signal peptide" evidence="2">
    <location>
        <begin position="1"/>
        <end position="26"/>
    </location>
</feature>
<feature type="region of interest" description="Disordered" evidence="1">
    <location>
        <begin position="40"/>
        <end position="75"/>
    </location>
</feature>
<dbReference type="AlphaFoldDB" id="A0AAU9T9K7"/>
<comment type="caution">
    <text evidence="3">The sequence shown here is derived from an EMBL/GenBank/DDBJ whole genome shotgun (WGS) entry which is preliminary data.</text>
</comment>
<feature type="compositionally biased region" description="Polar residues" evidence="1">
    <location>
        <begin position="153"/>
        <end position="170"/>
    </location>
</feature>
<reference evidence="3" key="1">
    <citation type="submission" date="2022-03" db="EMBL/GenBank/DDBJ databases">
        <authorList>
            <person name="Tunstrom K."/>
        </authorList>
    </citation>
    <scope>NUCLEOTIDE SEQUENCE</scope>
</reference>
<feature type="chain" id="PRO_5043583437" evidence="2">
    <location>
        <begin position="27"/>
        <end position="940"/>
    </location>
</feature>
<organism evidence="3 4">
    <name type="scientific">Euphydryas editha</name>
    <name type="common">Edith's checkerspot</name>
    <dbReference type="NCBI Taxonomy" id="104508"/>
    <lineage>
        <taxon>Eukaryota</taxon>
        <taxon>Metazoa</taxon>
        <taxon>Ecdysozoa</taxon>
        <taxon>Arthropoda</taxon>
        <taxon>Hexapoda</taxon>
        <taxon>Insecta</taxon>
        <taxon>Pterygota</taxon>
        <taxon>Neoptera</taxon>
        <taxon>Endopterygota</taxon>
        <taxon>Lepidoptera</taxon>
        <taxon>Glossata</taxon>
        <taxon>Ditrysia</taxon>
        <taxon>Papilionoidea</taxon>
        <taxon>Nymphalidae</taxon>
        <taxon>Nymphalinae</taxon>
        <taxon>Euphydryas</taxon>
    </lineage>
</organism>
<accession>A0AAU9T9K7</accession>
<protein>
    <submittedName>
        <fullName evidence="3">Uncharacterized protein</fullName>
    </submittedName>
</protein>
<keyword evidence="4" id="KW-1185">Reference proteome</keyword>
<feature type="region of interest" description="Disordered" evidence="1">
    <location>
        <begin position="145"/>
        <end position="217"/>
    </location>
</feature>
<keyword evidence="2" id="KW-0732">Signal</keyword>
<evidence type="ECO:0000256" key="1">
    <source>
        <dbReference type="SAM" id="MobiDB-lite"/>
    </source>
</evidence>
<evidence type="ECO:0000256" key="2">
    <source>
        <dbReference type="SAM" id="SignalP"/>
    </source>
</evidence>
<feature type="compositionally biased region" description="Polar residues" evidence="1">
    <location>
        <begin position="40"/>
        <end position="50"/>
    </location>
</feature>
<name>A0AAU9T9K7_EUPED</name>
<evidence type="ECO:0000313" key="3">
    <source>
        <dbReference type="EMBL" id="CAH2083473.1"/>
    </source>
</evidence>
<feature type="compositionally biased region" description="Basic and acidic residues" evidence="1">
    <location>
        <begin position="192"/>
        <end position="210"/>
    </location>
</feature>
<gene>
    <name evidence="3" type="ORF">EEDITHA_LOCUS164</name>
</gene>
<evidence type="ECO:0000313" key="4">
    <source>
        <dbReference type="Proteomes" id="UP001153954"/>
    </source>
</evidence>